<proteinExistence type="predicted"/>
<feature type="transmembrane region" description="Helical" evidence="5">
    <location>
        <begin position="122"/>
        <end position="144"/>
    </location>
</feature>
<dbReference type="RefSeq" id="WP_239119070.1">
    <property type="nucleotide sequence ID" value="NZ_BOOR01000021.1"/>
</dbReference>
<dbReference type="InterPro" id="IPR019109">
    <property type="entry name" value="MamF_MmsF"/>
</dbReference>
<feature type="domain" description="DUF1707" evidence="6">
    <location>
        <begin position="6"/>
        <end position="57"/>
    </location>
</feature>
<keyword evidence="3 5" id="KW-1133">Transmembrane helix</keyword>
<reference evidence="7" key="1">
    <citation type="submission" date="2021-01" db="EMBL/GenBank/DDBJ databases">
        <title>Whole genome shotgun sequence of Planotetraspora thailandica NBRC 104271.</title>
        <authorList>
            <person name="Komaki H."/>
            <person name="Tamura T."/>
        </authorList>
    </citation>
    <scope>NUCLEOTIDE SEQUENCE</scope>
    <source>
        <strain evidence="7">NBRC 104271</strain>
    </source>
</reference>
<evidence type="ECO:0000313" key="7">
    <source>
        <dbReference type="EMBL" id="GII54785.1"/>
    </source>
</evidence>
<evidence type="ECO:0000259" key="6">
    <source>
        <dbReference type="Pfam" id="PF08044"/>
    </source>
</evidence>
<gene>
    <name evidence="7" type="ORF">Pth03_31740</name>
</gene>
<feature type="transmembrane region" description="Helical" evidence="5">
    <location>
        <begin position="150"/>
        <end position="170"/>
    </location>
</feature>
<dbReference type="Pfam" id="PF08044">
    <property type="entry name" value="DUF1707"/>
    <property type="match status" value="1"/>
</dbReference>
<organism evidence="7 8">
    <name type="scientific">Planotetraspora thailandica</name>
    <dbReference type="NCBI Taxonomy" id="487172"/>
    <lineage>
        <taxon>Bacteria</taxon>
        <taxon>Bacillati</taxon>
        <taxon>Actinomycetota</taxon>
        <taxon>Actinomycetes</taxon>
        <taxon>Streptosporangiales</taxon>
        <taxon>Streptosporangiaceae</taxon>
        <taxon>Planotetraspora</taxon>
    </lineage>
</organism>
<evidence type="ECO:0000256" key="5">
    <source>
        <dbReference type="SAM" id="Phobius"/>
    </source>
</evidence>
<dbReference type="Proteomes" id="UP000605992">
    <property type="component" value="Unassembled WGS sequence"/>
</dbReference>
<dbReference type="AlphaFoldDB" id="A0A8J3XWA8"/>
<comment type="caution">
    <text evidence="7">The sequence shown here is derived from an EMBL/GenBank/DDBJ whole genome shotgun (WGS) entry which is preliminary data.</text>
</comment>
<evidence type="ECO:0000256" key="4">
    <source>
        <dbReference type="ARBA" id="ARBA00023136"/>
    </source>
</evidence>
<dbReference type="EMBL" id="BOOR01000021">
    <property type="protein sequence ID" value="GII54785.1"/>
    <property type="molecule type" value="Genomic_DNA"/>
</dbReference>
<keyword evidence="4 5" id="KW-0472">Membrane</keyword>
<keyword evidence="2 5" id="KW-0812">Transmembrane</keyword>
<feature type="transmembrane region" description="Helical" evidence="5">
    <location>
        <begin position="91"/>
        <end position="110"/>
    </location>
</feature>
<name>A0A8J3XWA8_9ACTN</name>
<comment type="subcellular location">
    <subcellularLocation>
        <location evidence="1">Membrane</location>
        <topology evidence="1">Multi-pass membrane protein</topology>
    </subcellularLocation>
</comment>
<evidence type="ECO:0000256" key="1">
    <source>
        <dbReference type="ARBA" id="ARBA00004141"/>
    </source>
</evidence>
<dbReference type="Pfam" id="PF09685">
    <property type="entry name" value="MamF_MmsF"/>
    <property type="match status" value="1"/>
</dbReference>
<sequence length="180" mass="19365">MAHPGLRVGHHERDQVVEHVKAAYADGRLDKDEMDERLHRAMTARTHADLAPILADLYGPRVDYAPRPPQPGCGPDVAGTGDRLAGGMAHLLSLFGFFVIGPLIVLLAGRSSPFIRKQAAEALNFHLTMLGGSLALMFTVVGVFLLPFLWIVGIVLSVVAGVSALAGGHFRYPLTVRLVK</sequence>
<evidence type="ECO:0000256" key="2">
    <source>
        <dbReference type="ARBA" id="ARBA00022692"/>
    </source>
</evidence>
<accession>A0A8J3XWA8</accession>
<protein>
    <recommendedName>
        <fullName evidence="6">DUF1707 domain-containing protein</fullName>
    </recommendedName>
</protein>
<dbReference type="InterPro" id="IPR012551">
    <property type="entry name" value="DUF1707_SHOCT-like"/>
</dbReference>
<evidence type="ECO:0000256" key="3">
    <source>
        <dbReference type="ARBA" id="ARBA00022989"/>
    </source>
</evidence>
<evidence type="ECO:0000313" key="8">
    <source>
        <dbReference type="Proteomes" id="UP000605992"/>
    </source>
</evidence>
<keyword evidence="8" id="KW-1185">Reference proteome</keyword>